<dbReference type="InterPro" id="IPR017853">
    <property type="entry name" value="GH"/>
</dbReference>
<feature type="domain" description="Glycoside hydrolase family 3 N-terminal" evidence="9">
    <location>
        <begin position="29"/>
        <end position="386"/>
    </location>
</feature>
<dbReference type="Proteomes" id="UP001610563">
    <property type="component" value="Unassembled WGS sequence"/>
</dbReference>
<dbReference type="InterPro" id="IPR036881">
    <property type="entry name" value="Glyco_hydro_3_C_sf"/>
</dbReference>
<dbReference type="EMBL" id="JBFTWV010000056">
    <property type="protein sequence ID" value="KAL2793527.1"/>
    <property type="molecule type" value="Genomic_DNA"/>
</dbReference>
<dbReference type="InterPro" id="IPR051915">
    <property type="entry name" value="Cellulose_Degrad_GH3"/>
</dbReference>
<sequence>MEDNIKSADYWNKSLPIDSRVSDLLSRMTLEEKAGQLFQTVTIVGPNGTLAPAQPFFNLSSTEDLLSKKFLTHFNLMGQVEDARTIALWHNNLQQYVREHTRLGIPVTLSSDPRNHFVENIGTGFQAGIMSLWPEFLGFAALRDVKLVEKFANIARQEYLALGLRVALHPQVDLATEYRWSRINNTFGEDAELTGELVQGYIRGFQDKAGLGLGFGPHSVSTMTKHFPGGGPQLDGEDPHFEYGREQVYPGHNFRYHLEPFKKAIAAGTRQIMPYYGMPVGTKYEEVGFAFSREIVTDLLRGELGFDGIICTDWGLVTDVTIMGQPMPARAWGCENLTPIQRVQRILEAGCDQFGGDASPELVVQLVENGLVSMARIDESVRRLLREKFALGLFDNPFVDVNAASKIVGQPAFVKEGELAQRRSYTLLKNDHTTLPLSLDTAVRNHKVYVEGIDPLFLQNRGLTTVPSFKDADIAILRLKTPYEQRPGGFEAHFHAGSLAFPSEEQARQAEIFQTVPVSIVDIYLDRPAVIPEIAASATALLANYGSSADALLDVVFGVEGARPEGRLPFDLPRSMAAVCQGRSDVPFDTDNPVYRFGDGLKYEG</sequence>
<evidence type="ECO:0000259" key="9">
    <source>
        <dbReference type="Pfam" id="PF00933"/>
    </source>
</evidence>
<dbReference type="PRINTS" id="PR00133">
    <property type="entry name" value="GLHYDRLASE3"/>
</dbReference>
<comment type="similarity">
    <text evidence="2">Belongs to the glycosyl hydrolase 3 family.</text>
</comment>
<dbReference type="Gene3D" id="3.40.50.1700">
    <property type="entry name" value="Glycoside hydrolase family 3 C-terminal domain"/>
    <property type="match status" value="1"/>
</dbReference>
<organism evidence="10 11">
    <name type="scientific">Aspergillus keveii</name>
    <dbReference type="NCBI Taxonomy" id="714993"/>
    <lineage>
        <taxon>Eukaryota</taxon>
        <taxon>Fungi</taxon>
        <taxon>Dikarya</taxon>
        <taxon>Ascomycota</taxon>
        <taxon>Pezizomycotina</taxon>
        <taxon>Eurotiomycetes</taxon>
        <taxon>Eurotiomycetidae</taxon>
        <taxon>Eurotiales</taxon>
        <taxon>Aspergillaceae</taxon>
        <taxon>Aspergillus</taxon>
        <taxon>Aspergillus subgen. Nidulantes</taxon>
    </lineage>
</organism>
<evidence type="ECO:0000256" key="5">
    <source>
        <dbReference type="ARBA" id="ARBA00022801"/>
    </source>
</evidence>
<proteinExistence type="inferred from homology"/>
<evidence type="ECO:0000256" key="2">
    <source>
        <dbReference type="ARBA" id="ARBA00005336"/>
    </source>
</evidence>
<dbReference type="PANTHER" id="PTHR30620">
    <property type="entry name" value="PERIPLASMIC BETA-GLUCOSIDASE-RELATED"/>
    <property type="match status" value="1"/>
</dbReference>
<dbReference type="Gene3D" id="3.20.20.300">
    <property type="entry name" value="Glycoside hydrolase, family 3, N-terminal domain"/>
    <property type="match status" value="1"/>
</dbReference>
<dbReference type="EC" id="3.2.1.21" evidence="3"/>
<protein>
    <recommendedName>
        <fullName evidence="3">beta-glucosidase</fullName>
        <ecNumber evidence="3">3.2.1.21</ecNumber>
    </recommendedName>
</protein>
<evidence type="ECO:0000256" key="6">
    <source>
        <dbReference type="ARBA" id="ARBA00023180"/>
    </source>
</evidence>
<evidence type="ECO:0000256" key="4">
    <source>
        <dbReference type="ARBA" id="ARBA00022729"/>
    </source>
</evidence>
<keyword evidence="7" id="KW-0119">Carbohydrate metabolism</keyword>
<evidence type="ECO:0000256" key="7">
    <source>
        <dbReference type="ARBA" id="ARBA00023277"/>
    </source>
</evidence>
<keyword evidence="11" id="KW-1185">Reference proteome</keyword>
<dbReference type="Pfam" id="PF00933">
    <property type="entry name" value="Glyco_hydro_3"/>
    <property type="match status" value="1"/>
</dbReference>
<gene>
    <name evidence="10" type="ORF">BJX66DRAFT_305706</name>
</gene>
<evidence type="ECO:0000313" key="11">
    <source>
        <dbReference type="Proteomes" id="UP001610563"/>
    </source>
</evidence>
<comment type="catalytic activity">
    <reaction evidence="1">
        <text>Hydrolysis of terminal, non-reducing beta-D-glucosyl residues with release of beta-D-glucose.</text>
        <dbReference type="EC" id="3.2.1.21"/>
    </reaction>
</comment>
<keyword evidence="5 10" id="KW-0378">Hydrolase</keyword>
<evidence type="ECO:0000256" key="1">
    <source>
        <dbReference type="ARBA" id="ARBA00000448"/>
    </source>
</evidence>
<name>A0ABR4G3G3_9EURO</name>
<dbReference type="PANTHER" id="PTHR30620:SF16">
    <property type="entry name" value="LYSOSOMAL BETA GLUCOSIDASE"/>
    <property type="match status" value="1"/>
</dbReference>
<keyword evidence="8" id="KW-0326">Glycosidase</keyword>
<evidence type="ECO:0000313" key="10">
    <source>
        <dbReference type="EMBL" id="KAL2793527.1"/>
    </source>
</evidence>
<dbReference type="GO" id="GO:0016787">
    <property type="term" value="F:hydrolase activity"/>
    <property type="evidence" value="ECO:0007669"/>
    <property type="project" value="UniProtKB-KW"/>
</dbReference>
<comment type="caution">
    <text evidence="10">The sequence shown here is derived from an EMBL/GenBank/DDBJ whole genome shotgun (WGS) entry which is preliminary data.</text>
</comment>
<evidence type="ECO:0000256" key="8">
    <source>
        <dbReference type="ARBA" id="ARBA00023295"/>
    </source>
</evidence>
<dbReference type="SUPFAM" id="SSF52279">
    <property type="entry name" value="Beta-D-glucan exohydrolase, C-terminal domain"/>
    <property type="match status" value="1"/>
</dbReference>
<dbReference type="SUPFAM" id="SSF51445">
    <property type="entry name" value="(Trans)glycosidases"/>
    <property type="match status" value="1"/>
</dbReference>
<keyword evidence="4" id="KW-0732">Signal</keyword>
<dbReference type="InterPro" id="IPR036962">
    <property type="entry name" value="Glyco_hydro_3_N_sf"/>
</dbReference>
<dbReference type="InterPro" id="IPR001764">
    <property type="entry name" value="Glyco_hydro_3_N"/>
</dbReference>
<reference evidence="10 11" key="1">
    <citation type="submission" date="2024-07" db="EMBL/GenBank/DDBJ databases">
        <title>Section-level genome sequencing and comparative genomics of Aspergillus sections Usti and Cavernicolus.</title>
        <authorList>
            <consortium name="Lawrence Berkeley National Laboratory"/>
            <person name="Nybo J.L."/>
            <person name="Vesth T.C."/>
            <person name="Theobald S."/>
            <person name="Frisvad J.C."/>
            <person name="Larsen T.O."/>
            <person name="Kjaerboelling I."/>
            <person name="Rothschild-Mancinelli K."/>
            <person name="Lyhne E.K."/>
            <person name="Kogle M.E."/>
            <person name="Barry K."/>
            <person name="Clum A."/>
            <person name="Na H."/>
            <person name="Ledsgaard L."/>
            <person name="Lin J."/>
            <person name="Lipzen A."/>
            <person name="Kuo A."/>
            <person name="Riley R."/>
            <person name="Mondo S."/>
            <person name="Labutti K."/>
            <person name="Haridas S."/>
            <person name="Pangalinan J."/>
            <person name="Salamov A.A."/>
            <person name="Simmons B.A."/>
            <person name="Magnuson J.K."/>
            <person name="Chen J."/>
            <person name="Drula E."/>
            <person name="Henrissat B."/>
            <person name="Wiebenga A."/>
            <person name="Lubbers R.J."/>
            <person name="Gomes A.C."/>
            <person name="Makela M.R."/>
            <person name="Stajich J."/>
            <person name="Grigoriev I.V."/>
            <person name="Mortensen U.H."/>
            <person name="De Vries R.P."/>
            <person name="Baker S.E."/>
            <person name="Andersen M.R."/>
        </authorList>
    </citation>
    <scope>NUCLEOTIDE SEQUENCE [LARGE SCALE GENOMIC DNA]</scope>
    <source>
        <strain evidence="10 11">CBS 209.92</strain>
    </source>
</reference>
<keyword evidence="6" id="KW-0325">Glycoprotein</keyword>
<accession>A0ABR4G3G3</accession>
<evidence type="ECO:0000256" key="3">
    <source>
        <dbReference type="ARBA" id="ARBA00012744"/>
    </source>
</evidence>